<feature type="compositionally biased region" description="Polar residues" evidence="2">
    <location>
        <begin position="282"/>
        <end position="292"/>
    </location>
</feature>
<dbReference type="Proteomes" id="UP000813385">
    <property type="component" value="Unassembled WGS sequence"/>
</dbReference>
<evidence type="ECO:0000313" key="4">
    <source>
        <dbReference type="EMBL" id="KAH7347352.1"/>
    </source>
</evidence>
<dbReference type="GO" id="GO:0006508">
    <property type="term" value="P:proteolysis"/>
    <property type="evidence" value="ECO:0007669"/>
    <property type="project" value="InterPro"/>
</dbReference>
<comment type="caution">
    <text evidence="4">The sequence shown here is derived from an EMBL/GenBank/DDBJ whole genome shotgun (WGS) entry which is preliminary data.</text>
</comment>
<dbReference type="InterPro" id="IPR002925">
    <property type="entry name" value="Dienelactn_hydro"/>
</dbReference>
<evidence type="ECO:0000313" key="5">
    <source>
        <dbReference type="Proteomes" id="UP000813385"/>
    </source>
</evidence>
<proteinExistence type="inferred from homology"/>
<comment type="similarity">
    <text evidence="1">Belongs to the peptidase A1 family.</text>
</comment>
<dbReference type="Pfam" id="PF00026">
    <property type="entry name" value="Asp"/>
    <property type="match status" value="1"/>
</dbReference>
<dbReference type="CDD" id="cd05471">
    <property type="entry name" value="pepsin_like"/>
    <property type="match status" value="1"/>
</dbReference>
<dbReference type="SUPFAM" id="SSF50630">
    <property type="entry name" value="Acid proteases"/>
    <property type="match status" value="1"/>
</dbReference>
<dbReference type="PRINTS" id="PR00792">
    <property type="entry name" value="PEPSIN"/>
</dbReference>
<gene>
    <name evidence="4" type="ORF">B0T11DRAFT_343539</name>
</gene>
<evidence type="ECO:0000256" key="2">
    <source>
        <dbReference type="SAM" id="MobiDB-lite"/>
    </source>
</evidence>
<dbReference type="InterPro" id="IPR021109">
    <property type="entry name" value="Peptidase_aspartic_dom_sf"/>
</dbReference>
<dbReference type="EMBL" id="JAGPXD010000007">
    <property type="protein sequence ID" value="KAH7347352.1"/>
    <property type="molecule type" value="Genomic_DNA"/>
</dbReference>
<name>A0A8K0TA19_9PEZI</name>
<accession>A0A8K0TA19</accession>
<reference evidence="4" key="1">
    <citation type="journal article" date="2021" name="Nat. Commun.">
        <title>Genetic determinants of endophytism in the Arabidopsis root mycobiome.</title>
        <authorList>
            <person name="Mesny F."/>
            <person name="Miyauchi S."/>
            <person name="Thiergart T."/>
            <person name="Pickel B."/>
            <person name="Atanasova L."/>
            <person name="Karlsson M."/>
            <person name="Huettel B."/>
            <person name="Barry K.W."/>
            <person name="Haridas S."/>
            <person name="Chen C."/>
            <person name="Bauer D."/>
            <person name="Andreopoulos W."/>
            <person name="Pangilinan J."/>
            <person name="LaButti K."/>
            <person name="Riley R."/>
            <person name="Lipzen A."/>
            <person name="Clum A."/>
            <person name="Drula E."/>
            <person name="Henrissat B."/>
            <person name="Kohler A."/>
            <person name="Grigoriev I.V."/>
            <person name="Martin F.M."/>
            <person name="Hacquard S."/>
        </authorList>
    </citation>
    <scope>NUCLEOTIDE SEQUENCE</scope>
    <source>
        <strain evidence="4">MPI-CAGE-AT-0016</strain>
    </source>
</reference>
<evidence type="ECO:0000259" key="3">
    <source>
        <dbReference type="PROSITE" id="PS51767"/>
    </source>
</evidence>
<sequence>MLRFVARLIQLLVLAVRVAPMLLLVLASFSRALPASRRARGTLLLALRIAQSSVTIVSLHFLVAASATGLASATALNLPIVVSNGYALVEVEIGTPAKPYRFMFDTGSATAWASPSQNPRRVPTDRPGYDRVGYTIDASSTGNLTGEYGLIDYEGGNTAGSLVSDVVHVGDFSWTQSFMAANESNWAVMPSDGFIGFAFSSISVGSADTFIETLMPELDETCFGIYYPSDPEAEGVTDRVLTIGASREQELSDGVEAAKIPIVGWSGYEVWRSNLMSVTGSVAPGSRSTAPNGTAPGDNDTPAVETKVDFVYTNAVFDTGGGGILLSENKIEDIYHSIGLNWTAILWGEHVMMCDDFSSSWSVPFSFADTTSATEFPVILIGDQLARPGFPAREGACWPPFEPGDFNLLGKLFLHLEFSAWHLSEMSTQTPLFCADCLRGTLRGDVKLTGVEEVLYDLPTYVSRPGDDVKPLGVVVIMPDAMGWTLHNTRALADTYAKRIPAVVLIPEVMNGWAIPQSILSKSDEAGSAEKAWWYRTFILKPLFIVTVARYLMTLLLVIRPAVAVPRIKAYLSALRASPPEGLPGSQNVGIAGFCWGGRYATQASQGTNGPFASDLVDCGFTAHPSVVVVPDDFQKLAVPFSLANGDDDLMMKRKQVEQAVAVLDAKEGCEAVVYPGATHGFAVRGDPNDKKQAEIGMKAEDQAVSFFRKQFQR</sequence>
<dbReference type="SUPFAM" id="SSF53474">
    <property type="entry name" value="alpha/beta-Hydrolases"/>
    <property type="match status" value="1"/>
</dbReference>
<dbReference type="InterPro" id="IPR001461">
    <property type="entry name" value="Aspartic_peptidase_A1"/>
</dbReference>
<dbReference type="GO" id="GO:0004190">
    <property type="term" value="F:aspartic-type endopeptidase activity"/>
    <property type="evidence" value="ECO:0007669"/>
    <property type="project" value="InterPro"/>
</dbReference>
<dbReference type="InterPro" id="IPR034164">
    <property type="entry name" value="Pepsin-like_dom"/>
</dbReference>
<dbReference type="AlphaFoldDB" id="A0A8K0TA19"/>
<feature type="region of interest" description="Disordered" evidence="2">
    <location>
        <begin position="282"/>
        <end position="301"/>
    </location>
</feature>
<dbReference type="Gene3D" id="3.40.50.1820">
    <property type="entry name" value="alpha/beta hydrolase"/>
    <property type="match status" value="1"/>
</dbReference>
<dbReference type="InterPro" id="IPR029058">
    <property type="entry name" value="AB_hydrolase_fold"/>
</dbReference>
<dbReference type="PROSITE" id="PS51767">
    <property type="entry name" value="PEPTIDASE_A1"/>
    <property type="match status" value="1"/>
</dbReference>
<dbReference type="OrthoDB" id="17560at2759"/>
<keyword evidence="5" id="KW-1185">Reference proteome</keyword>
<dbReference type="InterPro" id="IPR033121">
    <property type="entry name" value="PEPTIDASE_A1"/>
</dbReference>
<dbReference type="Pfam" id="PF01738">
    <property type="entry name" value="DLH"/>
    <property type="match status" value="1"/>
</dbReference>
<organism evidence="4 5">
    <name type="scientific">Plectosphaerella cucumerina</name>
    <dbReference type="NCBI Taxonomy" id="40658"/>
    <lineage>
        <taxon>Eukaryota</taxon>
        <taxon>Fungi</taxon>
        <taxon>Dikarya</taxon>
        <taxon>Ascomycota</taxon>
        <taxon>Pezizomycotina</taxon>
        <taxon>Sordariomycetes</taxon>
        <taxon>Hypocreomycetidae</taxon>
        <taxon>Glomerellales</taxon>
        <taxon>Plectosphaerellaceae</taxon>
        <taxon>Plectosphaerella</taxon>
    </lineage>
</organism>
<dbReference type="Gene3D" id="2.40.70.10">
    <property type="entry name" value="Acid Proteases"/>
    <property type="match status" value="2"/>
</dbReference>
<feature type="domain" description="Peptidase A1" evidence="3">
    <location>
        <begin position="87"/>
        <end position="431"/>
    </location>
</feature>
<dbReference type="PANTHER" id="PTHR17630">
    <property type="entry name" value="DIENELACTONE HYDROLASE"/>
    <property type="match status" value="1"/>
</dbReference>
<dbReference type="PANTHER" id="PTHR17630:SF105">
    <property type="entry name" value="DIENELACTONE HYDROLASE FAMILY PROTEIN (AFU_ORTHOLOGUE AFUA_4G08790)"/>
    <property type="match status" value="1"/>
</dbReference>
<evidence type="ECO:0000256" key="1">
    <source>
        <dbReference type="ARBA" id="ARBA00007447"/>
    </source>
</evidence>
<protein>
    <submittedName>
        <fullName evidence="4">Aspartic peptidase domain-containing protein</fullName>
    </submittedName>
</protein>